<evidence type="ECO:0000256" key="7">
    <source>
        <dbReference type="SAM" id="Phobius"/>
    </source>
</evidence>
<feature type="transmembrane region" description="Helical" evidence="7">
    <location>
        <begin position="373"/>
        <end position="391"/>
    </location>
</feature>
<gene>
    <name evidence="8" type="ORF">DFP90_1011051</name>
</gene>
<feature type="transmembrane region" description="Helical" evidence="7">
    <location>
        <begin position="59"/>
        <end position="77"/>
    </location>
</feature>
<accession>A0A3D9HXM0</accession>
<dbReference type="GO" id="GO:0022857">
    <property type="term" value="F:transmembrane transporter activity"/>
    <property type="evidence" value="ECO:0007669"/>
    <property type="project" value="InterPro"/>
</dbReference>
<dbReference type="InterPro" id="IPR036259">
    <property type="entry name" value="MFS_trans_sf"/>
</dbReference>
<feature type="transmembrane region" description="Helical" evidence="7">
    <location>
        <begin position="487"/>
        <end position="511"/>
    </location>
</feature>
<dbReference type="PANTHER" id="PTHR12778">
    <property type="entry name" value="SOLUTE CARRIER FAMILY 33 ACETYL-COA TRANSPORTER -RELATED"/>
    <property type="match status" value="1"/>
</dbReference>
<reference evidence="8 9" key="1">
    <citation type="submission" date="2018-07" db="EMBL/GenBank/DDBJ databases">
        <title>Genomic Encyclopedia of Type Strains, Phase III (KMG-III): the genomes of soil and plant-associated and newly described type strains.</title>
        <authorList>
            <person name="Whitman W."/>
        </authorList>
    </citation>
    <scope>NUCLEOTIDE SEQUENCE [LARGE SCALE GENOMIC DNA]</scope>
    <source>
        <strain evidence="8 9">CECT 8488</strain>
    </source>
</reference>
<feature type="transmembrane region" description="Helical" evidence="7">
    <location>
        <begin position="461"/>
        <end position="481"/>
    </location>
</feature>
<feature type="transmembrane region" description="Helical" evidence="7">
    <location>
        <begin position="331"/>
        <end position="353"/>
    </location>
</feature>
<evidence type="ECO:0000256" key="3">
    <source>
        <dbReference type="ARBA" id="ARBA00022448"/>
    </source>
</evidence>
<dbReference type="InterPro" id="IPR011701">
    <property type="entry name" value="MFS"/>
</dbReference>
<name>A0A3D9HXM0_9PROT</name>
<evidence type="ECO:0000256" key="2">
    <source>
        <dbReference type="ARBA" id="ARBA00008335"/>
    </source>
</evidence>
<dbReference type="NCBIfam" id="TIGR00901">
    <property type="entry name" value="2A0125"/>
    <property type="match status" value="1"/>
</dbReference>
<keyword evidence="5 7" id="KW-1133">Transmembrane helix</keyword>
<evidence type="ECO:0000313" key="9">
    <source>
        <dbReference type="Proteomes" id="UP000256845"/>
    </source>
</evidence>
<dbReference type="InterPro" id="IPR004752">
    <property type="entry name" value="AmpG_permease/AT-1"/>
</dbReference>
<dbReference type="GO" id="GO:0016020">
    <property type="term" value="C:membrane"/>
    <property type="evidence" value="ECO:0007669"/>
    <property type="project" value="UniProtKB-SubCell"/>
</dbReference>
<evidence type="ECO:0000256" key="6">
    <source>
        <dbReference type="ARBA" id="ARBA00023136"/>
    </source>
</evidence>
<dbReference type="AlphaFoldDB" id="A0A3D9HXM0"/>
<feature type="transmembrane region" description="Helical" evidence="7">
    <location>
        <begin position="165"/>
        <end position="186"/>
    </location>
</feature>
<keyword evidence="6 7" id="KW-0472">Membrane</keyword>
<evidence type="ECO:0000256" key="1">
    <source>
        <dbReference type="ARBA" id="ARBA00004141"/>
    </source>
</evidence>
<comment type="caution">
    <text evidence="8">The sequence shown here is derived from an EMBL/GenBank/DDBJ whole genome shotgun (WGS) entry which is preliminary data.</text>
</comment>
<keyword evidence="3" id="KW-0813">Transport</keyword>
<feature type="transmembrane region" description="Helical" evidence="7">
    <location>
        <begin position="198"/>
        <end position="218"/>
    </location>
</feature>
<comment type="subcellular location">
    <subcellularLocation>
        <location evidence="1">Membrane</location>
        <topology evidence="1">Multi-pass membrane protein</topology>
    </subcellularLocation>
</comment>
<feature type="transmembrane region" description="Helical" evidence="7">
    <location>
        <begin position="26"/>
        <end position="47"/>
    </location>
</feature>
<proteinExistence type="inferred from homology"/>
<keyword evidence="9" id="KW-1185">Reference proteome</keyword>
<feature type="transmembrane region" description="Helical" evidence="7">
    <location>
        <begin position="238"/>
        <end position="258"/>
    </location>
</feature>
<keyword evidence="4 7" id="KW-0812">Transmembrane</keyword>
<dbReference type="PANTHER" id="PTHR12778:SF10">
    <property type="entry name" value="MAJOR FACILITATOR SUPERFAMILY DOMAIN-CONTAINING PROTEIN 3"/>
    <property type="match status" value="1"/>
</dbReference>
<evidence type="ECO:0000313" key="8">
    <source>
        <dbReference type="EMBL" id="RED54248.1"/>
    </source>
</evidence>
<feature type="transmembrane region" description="Helical" evidence="7">
    <location>
        <begin position="398"/>
        <end position="417"/>
    </location>
</feature>
<dbReference type="SUPFAM" id="SSF103473">
    <property type="entry name" value="MFS general substrate transporter"/>
    <property type="match status" value="2"/>
</dbReference>
<dbReference type="Proteomes" id="UP000256845">
    <property type="component" value="Unassembled WGS sequence"/>
</dbReference>
<dbReference type="Pfam" id="PF07690">
    <property type="entry name" value="MFS_1"/>
    <property type="match status" value="1"/>
</dbReference>
<dbReference type="EMBL" id="QRDW01000001">
    <property type="protein sequence ID" value="RED54248.1"/>
    <property type="molecule type" value="Genomic_DNA"/>
</dbReference>
<evidence type="ECO:0000256" key="5">
    <source>
        <dbReference type="ARBA" id="ARBA00022989"/>
    </source>
</evidence>
<dbReference type="Gene3D" id="1.20.1250.20">
    <property type="entry name" value="MFS general substrate transporter like domains"/>
    <property type="match status" value="2"/>
</dbReference>
<sequence length="520" mass="55973">MQENGMTEDVRRSWGESLRAFFHPRVITMLFLGFSAGIPILLVFSTLSVWLREAGVERAAIGFFSWAALGYGFKFVWAPIIDKMPLPLITALMGQRRSWLLLSQLSVIAALALMAMIDPVENLVGMAVAAVALGFASATQDIVIDAYRIDSADEDLQGMMSATYIAGYRIGMLVAGAGALELAGMIDVIEGYDYGAWQITYFSMAAVMVAGIITTFLIPEPNRPDGKSAHLNSLLDYLQFLGLFIAVAFAFAMTFFLSSDLANLVRSVLVETGMAESLAGFLIGTGRLVTAVSAAALLAVLLTKTHLVPREMVRETYVAPFADFFDRFGRIAMVILFLIATYRIADVVMGVMANVFYVDLGFEKQEIGRISKGFGLAMTLAGGFLGGLLIMRFGVMRILFLGGILAAGTNILFAVMAGLGNQLWMLMVVISADNLSAGIASAAFVAYLSSLTSKSFTATQYALFSSMMLLLPKLIAGYSGVAVEALGYASFFIGTAFLGIVPLALILYLGFRKPRLSQAT</sequence>
<evidence type="ECO:0000256" key="4">
    <source>
        <dbReference type="ARBA" id="ARBA00022692"/>
    </source>
</evidence>
<comment type="similarity">
    <text evidence="2">Belongs to the major facilitator superfamily.</text>
</comment>
<feature type="transmembrane region" description="Helical" evidence="7">
    <location>
        <begin position="123"/>
        <end position="144"/>
    </location>
</feature>
<feature type="transmembrane region" description="Helical" evidence="7">
    <location>
        <begin position="423"/>
        <end position="449"/>
    </location>
</feature>
<feature type="transmembrane region" description="Helical" evidence="7">
    <location>
        <begin position="278"/>
        <end position="302"/>
    </location>
</feature>
<feature type="transmembrane region" description="Helical" evidence="7">
    <location>
        <begin position="98"/>
        <end position="117"/>
    </location>
</feature>
<organism evidence="8 9">
    <name type="scientific">Aestuariispira insulae</name>
    <dbReference type="NCBI Taxonomy" id="1461337"/>
    <lineage>
        <taxon>Bacteria</taxon>
        <taxon>Pseudomonadati</taxon>
        <taxon>Pseudomonadota</taxon>
        <taxon>Alphaproteobacteria</taxon>
        <taxon>Rhodospirillales</taxon>
        <taxon>Kiloniellaceae</taxon>
        <taxon>Aestuariispira</taxon>
    </lineage>
</organism>
<protein>
    <submittedName>
        <fullName evidence="8">PAT family beta-lactamase induction signal transducer AmpG</fullName>
    </submittedName>
</protein>